<dbReference type="RefSeq" id="WP_343872491.1">
    <property type="nucleotide sequence ID" value="NZ_BAAAIX010000008.1"/>
</dbReference>
<gene>
    <name evidence="8" type="ORF">ACFSCS_04455</name>
</gene>
<keyword evidence="4 6" id="KW-1133">Transmembrane helix</keyword>
<reference evidence="9" key="1">
    <citation type="journal article" date="2019" name="Int. J. Syst. Evol. Microbiol.">
        <title>The Global Catalogue of Microorganisms (GCM) 10K type strain sequencing project: providing services to taxonomists for standard genome sequencing and annotation.</title>
        <authorList>
            <consortium name="The Broad Institute Genomics Platform"/>
            <consortium name="The Broad Institute Genome Sequencing Center for Infectious Disease"/>
            <person name="Wu L."/>
            <person name="Ma J."/>
        </authorList>
    </citation>
    <scope>NUCLEOTIDE SEQUENCE [LARGE SCALE GENOMIC DNA]</scope>
    <source>
        <strain evidence="9">CAIM 431</strain>
    </source>
</reference>
<evidence type="ECO:0000313" key="8">
    <source>
        <dbReference type="EMBL" id="MFD1889441.1"/>
    </source>
</evidence>
<comment type="caution">
    <text evidence="8">The sequence shown here is derived from an EMBL/GenBank/DDBJ whole genome shotgun (WGS) entry which is preliminary data.</text>
</comment>
<keyword evidence="5 6" id="KW-0472">Membrane</keyword>
<proteinExistence type="inferred from homology"/>
<evidence type="ECO:0000256" key="2">
    <source>
        <dbReference type="ARBA" id="ARBA00007165"/>
    </source>
</evidence>
<organism evidence="8 9">
    <name type="scientific">Luteococcus peritonei</name>
    <dbReference type="NCBI Taxonomy" id="88874"/>
    <lineage>
        <taxon>Bacteria</taxon>
        <taxon>Bacillati</taxon>
        <taxon>Actinomycetota</taxon>
        <taxon>Actinomycetes</taxon>
        <taxon>Propionibacteriales</taxon>
        <taxon>Propionibacteriaceae</taxon>
        <taxon>Luteococcus</taxon>
    </lineage>
</organism>
<feature type="region of interest" description="Disordered" evidence="7">
    <location>
        <begin position="242"/>
        <end position="268"/>
    </location>
</feature>
<dbReference type="InterPro" id="IPR002994">
    <property type="entry name" value="Surf1/Shy1"/>
</dbReference>
<keyword evidence="9" id="KW-1185">Reference proteome</keyword>
<dbReference type="PROSITE" id="PS50895">
    <property type="entry name" value="SURF1"/>
    <property type="match status" value="1"/>
</dbReference>
<evidence type="ECO:0000256" key="4">
    <source>
        <dbReference type="ARBA" id="ARBA00022989"/>
    </source>
</evidence>
<feature type="compositionally biased region" description="Basic and acidic residues" evidence="7">
    <location>
        <begin position="242"/>
        <end position="255"/>
    </location>
</feature>
<dbReference type="PANTHER" id="PTHR23427:SF2">
    <property type="entry name" value="SURFEIT LOCUS PROTEIN 1"/>
    <property type="match status" value="1"/>
</dbReference>
<accession>A0ABW4RT89</accession>
<evidence type="ECO:0000313" key="9">
    <source>
        <dbReference type="Proteomes" id="UP001597326"/>
    </source>
</evidence>
<dbReference type="Pfam" id="PF02104">
    <property type="entry name" value="SURF1"/>
    <property type="match status" value="1"/>
</dbReference>
<evidence type="ECO:0000256" key="7">
    <source>
        <dbReference type="SAM" id="MobiDB-lite"/>
    </source>
</evidence>
<dbReference type="Proteomes" id="UP001597326">
    <property type="component" value="Unassembled WGS sequence"/>
</dbReference>
<comment type="subcellular location">
    <subcellularLocation>
        <location evidence="6">Cell membrane</location>
        <topology evidence="6">Multi-pass membrane protein</topology>
    </subcellularLocation>
    <subcellularLocation>
        <location evidence="1">Membrane</location>
    </subcellularLocation>
</comment>
<keyword evidence="3 6" id="KW-0812">Transmembrane</keyword>
<keyword evidence="6" id="KW-1003">Cell membrane</keyword>
<name>A0ABW4RT89_9ACTN</name>
<evidence type="ECO:0000256" key="3">
    <source>
        <dbReference type="ARBA" id="ARBA00022692"/>
    </source>
</evidence>
<comment type="caution">
    <text evidence="6">Lacks conserved residue(s) required for the propagation of feature annotation.</text>
</comment>
<dbReference type="CDD" id="cd06662">
    <property type="entry name" value="SURF1"/>
    <property type="match status" value="1"/>
</dbReference>
<dbReference type="PANTHER" id="PTHR23427">
    <property type="entry name" value="SURFEIT LOCUS PROTEIN"/>
    <property type="match status" value="1"/>
</dbReference>
<dbReference type="InterPro" id="IPR045214">
    <property type="entry name" value="Surf1/Surf4"/>
</dbReference>
<evidence type="ECO:0000256" key="5">
    <source>
        <dbReference type="ARBA" id="ARBA00023136"/>
    </source>
</evidence>
<evidence type="ECO:0000256" key="6">
    <source>
        <dbReference type="RuleBase" id="RU363076"/>
    </source>
</evidence>
<feature type="transmembrane region" description="Helical" evidence="6">
    <location>
        <begin position="209"/>
        <end position="228"/>
    </location>
</feature>
<dbReference type="EMBL" id="JBHUFZ010000010">
    <property type="protein sequence ID" value="MFD1889441.1"/>
    <property type="molecule type" value="Genomic_DNA"/>
</dbReference>
<sequence>MWMRWLALLLFVVLLGSLFVRLGEWQLHRLEQRRETNARITAFHNQPVKPYQEVFGGPIGDDPQWQRVSVTGSYDAKHQLQAMLRNQGGKAGSEVLTPMRTEQGDWLLVDRGFIPRAQGANEIAVLPDPPTGRVTVTGYVKRSEYDDKPNAMLPEQGTVRLVNTEVLSQHLPYTLLDGYVGLIDSSVPQAGDLQPITPPELTEGPHLSYALQWFTFTVIAVIGAAILVRGDLRDRRKALARREKAAAQAENRESTDSLTAPRRTGEDE</sequence>
<evidence type="ECO:0000256" key="1">
    <source>
        <dbReference type="ARBA" id="ARBA00004370"/>
    </source>
</evidence>
<protein>
    <recommendedName>
        <fullName evidence="6">SURF1-like protein</fullName>
    </recommendedName>
</protein>
<comment type="similarity">
    <text evidence="2 6">Belongs to the SURF1 family.</text>
</comment>